<dbReference type="GO" id="GO:0005737">
    <property type="term" value="C:cytoplasm"/>
    <property type="evidence" value="ECO:0007669"/>
    <property type="project" value="TreeGrafter"/>
</dbReference>
<reference evidence="4" key="1">
    <citation type="journal article" date="2004" name="Environ. Microbiol.">
        <title>Targeting modular polyketide synthases with iteratively acting acyltransferases from metagenomes of uncultured bacterial consortia.</title>
        <authorList>
            <person name="Piel J."/>
            <person name="Hui D."/>
            <person name="Fusetani N."/>
            <person name="Matsunaga S."/>
        </authorList>
    </citation>
    <scope>NUCLEOTIDE SEQUENCE</scope>
</reference>
<keyword evidence="2" id="KW-0597">Phosphoprotein</keyword>
<sequence>MQTQPSAGATSSAVKLEAVTPRLQLGDEPYRPDDMAIIGVAGEFPGADNLEQLWALLEAGNEAISVVPADRWNWRHDYSADLQREGYSYGRHGGFIRCAKQFDPSFFSITPVEALRIDPQERRLLEITYHALEDAGYFASPSEDTGVFTAVMFGHYQNLDAPAGAISSSFASIANRISYTFDFQGPSLCVDTMCSGSLTALHLAINSVCNGECSQALVGAVNLMPHPGKLKLLSSGRFLSPSGRCHSFGIEADGYVPGEGAIALMIKPLAKAQADGDRIHALIRASALNSGGRSSGFTVPSPRAQEKVIRQALAKAGVNAAGIDYVEAHGTGTSLGDPIEIQSLNNAYGQRDGARRWIGSIKSNIGHLESAAGLAGLCKILLQFQHRMIAPTLNCEIENPWLNLGSTSFALPRDRQPWVAEKPFLAALSSFGAGGSNAHVIIQQYCAPEPLVHDKGSYLLPVSARTAEALSIRIQQLLEWLESRTDASLAGVAYTLGVAREHFRHRVCFITDSLRQFRDQIRSAEQGTGQSVSTQLERLREAYLSGETVDFSAFHTARTLLSLPHYPFEEKEYWDESIGATLAVSARSVAHTQDELICLQPVWRRSSVAFSGASQGHAGLLFCTVEQAIALGRQAGIVLVTLDKQLALEGHQARVRPDSLNDCREVLRHYANRHPENTQWLISLVDGPSVRDIQSPWTRFQFTLAKAIANSAGRYRMAYVYAEESALPTSLSGALERLFRVLHMEQPSLELVSLMVEEQAFREPRKLIALALDELAKSKEGLVTCRYQGIERWESAFQELSLPTTRFQRFRERGVYLISGGMGLIGQALAEHLLRRFNATLVLIGRSPESSETRQKLTRLAQVGGAVYYQSVDIRDETAVRVLIEQLLTVHGHLHGVLHCAGMTRDALLRDRAEQDFQDVMAVKINGVRSLDAATAMLPLDFFVLFSSVSGLFGNVGQADYSAANYYLDLFAKERQRQVQQGRRYGLSLSVNWPLWLDEQNEAQPERAALGRYLQDVYGM</sequence>
<evidence type="ECO:0000256" key="2">
    <source>
        <dbReference type="ARBA" id="ARBA00022553"/>
    </source>
</evidence>
<dbReference type="Pfam" id="PF02801">
    <property type="entry name" value="Ketoacyl-synt_C"/>
    <property type="match status" value="1"/>
</dbReference>
<protein>
    <submittedName>
        <fullName evidence="4">Modular polyketide synthase ketoacyl synthase/ketoreductase domains</fullName>
    </submittedName>
</protein>
<dbReference type="InterPro" id="IPR020841">
    <property type="entry name" value="PKS_Beta-ketoAc_synthase_dom"/>
</dbReference>
<dbReference type="PANTHER" id="PTHR43775">
    <property type="entry name" value="FATTY ACID SYNTHASE"/>
    <property type="match status" value="1"/>
</dbReference>
<dbReference type="Pfam" id="PF08659">
    <property type="entry name" value="KR"/>
    <property type="match status" value="1"/>
</dbReference>
<dbReference type="SUPFAM" id="SSF51735">
    <property type="entry name" value="NAD(P)-binding Rossmann-fold domains"/>
    <property type="match status" value="1"/>
</dbReference>
<dbReference type="PROSITE" id="PS52004">
    <property type="entry name" value="KS3_2"/>
    <property type="match status" value="1"/>
</dbReference>
<feature type="domain" description="Ketosynthase family 3 (KS3)" evidence="3">
    <location>
        <begin position="32"/>
        <end position="444"/>
    </location>
</feature>
<dbReference type="Pfam" id="PF22621">
    <property type="entry name" value="CurL-like_PKS_C"/>
    <property type="match status" value="1"/>
</dbReference>
<evidence type="ECO:0000259" key="3">
    <source>
        <dbReference type="PROSITE" id="PS52004"/>
    </source>
</evidence>
<dbReference type="GO" id="GO:0071770">
    <property type="term" value="P:DIM/DIP cell wall layer assembly"/>
    <property type="evidence" value="ECO:0007669"/>
    <property type="project" value="TreeGrafter"/>
</dbReference>
<dbReference type="InterPro" id="IPR013968">
    <property type="entry name" value="PKS_KR"/>
</dbReference>
<dbReference type="SUPFAM" id="SSF53901">
    <property type="entry name" value="Thiolase-like"/>
    <property type="match status" value="1"/>
</dbReference>
<dbReference type="GO" id="GO:0004312">
    <property type="term" value="F:fatty acid synthase activity"/>
    <property type="evidence" value="ECO:0007669"/>
    <property type="project" value="TreeGrafter"/>
</dbReference>
<dbReference type="InterPro" id="IPR057326">
    <property type="entry name" value="KR_dom"/>
</dbReference>
<dbReference type="InterPro" id="IPR050091">
    <property type="entry name" value="PKS_NRPS_Biosynth_Enz"/>
</dbReference>
<name>Q6V279_UNCXX</name>
<evidence type="ECO:0000313" key="4">
    <source>
        <dbReference type="EMBL" id="AAQ91797.1"/>
    </source>
</evidence>
<evidence type="ECO:0000256" key="1">
    <source>
        <dbReference type="ARBA" id="ARBA00022450"/>
    </source>
</evidence>
<organism evidence="4">
    <name type="scientific">symbiont bacterium of Paederus fuscipes</name>
    <dbReference type="NCBI Taxonomy" id="176282"/>
    <lineage>
        <taxon>Bacteria</taxon>
    </lineage>
</organism>
<dbReference type="Gene3D" id="3.40.50.720">
    <property type="entry name" value="NAD(P)-binding Rossmann-like Domain"/>
    <property type="match status" value="1"/>
</dbReference>
<dbReference type="Pfam" id="PF00109">
    <property type="entry name" value="ketoacyl-synt"/>
    <property type="match status" value="1"/>
</dbReference>
<dbReference type="GO" id="GO:0006633">
    <property type="term" value="P:fatty acid biosynthetic process"/>
    <property type="evidence" value="ECO:0007669"/>
    <property type="project" value="TreeGrafter"/>
</dbReference>
<dbReference type="EMBL" id="AY353963">
    <property type="protein sequence ID" value="AAQ91797.1"/>
    <property type="molecule type" value="Genomic_DNA"/>
</dbReference>
<keyword evidence="1" id="KW-0596">Phosphopantetheine</keyword>
<dbReference type="SMART" id="SM00825">
    <property type="entry name" value="PKS_KS"/>
    <property type="match status" value="1"/>
</dbReference>
<accession>Q6V279</accession>
<dbReference type="CDD" id="cd08953">
    <property type="entry name" value="KR_2_SDR_x"/>
    <property type="match status" value="1"/>
</dbReference>
<feature type="non-terminal residue" evidence="4">
    <location>
        <position position="1"/>
    </location>
</feature>
<dbReference type="SMART" id="SM00822">
    <property type="entry name" value="PKS_KR"/>
    <property type="match status" value="1"/>
</dbReference>
<dbReference type="AlphaFoldDB" id="Q6V279"/>
<dbReference type="Gene3D" id="1.10.1240.100">
    <property type="match status" value="1"/>
</dbReference>
<dbReference type="InterPro" id="IPR016039">
    <property type="entry name" value="Thiolase-like"/>
</dbReference>
<dbReference type="GO" id="GO:0005886">
    <property type="term" value="C:plasma membrane"/>
    <property type="evidence" value="ECO:0007669"/>
    <property type="project" value="TreeGrafter"/>
</dbReference>
<dbReference type="InterPro" id="IPR014030">
    <property type="entry name" value="Ketoacyl_synth_N"/>
</dbReference>
<dbReference type="InterPro" id="IPR036291">
    <property type="entry name" value="NAD(P)-bd_dom_sf"/>
</dbReference>
<dbReference type="InterPro" id="IPR014031">
    <property type="entry name" value="Ketoacyl_synth_C"/>
</dbReference>
<feature type="non-terminal residue" evidence="4">
    <location>
        <position position="1020"/>
    </location>
</feature>
<dbReference type="PANTHER" id="PTHR43775:SF37">
    <property type="entry name" value="SI:DKEY-61P9.11"/>
    <property type="match status" value="1"/>
</dbReference>
<dbReference type="Gene3D" id="3.40.47.10">
    <property type="match status" value="1"/>
</dbReference>
<proteinExistence type="predicted"/>
<dbReference type="CDD" id="cd00833">
    <property type="entry name" value="PKS"/>
    <property type="match status" value="1"/>
</dbReference>